<reference evidence="2 3" key="1">
    <citation type="submission" date="2023-09" db="EMBL/GenBank/DDBJ databases">
        <title>Thioclava shenzhenensis sp. nov., a multidrug resistant bacteria-antagonizing species isolated from coastal seawater.</title>
        <authorList>
            <person name="Long M."/>
        </authorList>
    </citation>
    <scope>NUCLEOTIDE SEQUENCE [LARGE SCALE GENOMIC DNA]</scope>
    <source>
        <strain evidence="2 3">FTW29</strain>
    </source>
</reference>
<gene>
    <name evidence="2" type="ORF">RPE78_04890</name>
</gene>
<dbReference type="Proteomes" id="UP001623290">
    <property type="component" value="Chromosome"/>
</dbReference>
<evidence type="ECO:0000259" key="1">
    <source>
        <dbReference type="Pfam" id="PF09346"/>
    </source>
</evidence>
<evidence type="ECO:0000313" key="3">
    <source>
        <dbReference type="Proteomes" id="UP001623290"/>
    </source>
</evidence>
<protein>
    <submittedName>
        <fullName evidence="2">SMI1/KNR4 family protein</fullName>
    </submittedName>
</protein>
<name>A0ABZ1E1L4_9RHOB</name>
<feature type="domain" description="Knr4/Smi1-like" evidence="1">
    <location>
        <begin position="91"/>
        <end position="153"/>
    </location>
</feature>
<proteinExistence type="predicted"/>
<dbReference type="InterPro" id="IPR018958">
    <property type="entry name" value="Knr4/Smi1-like_dom"/>
</dbReference>
<accession>A0ABZ1E1L4</accession>
<organism evidence="2 3">
    <name type="scientific">Thioclava litoralis</name>
    <dbReference type="NCBI Taxonomy" id="3076557"/>
    <lineage>
        <taxon>Bacteria</taxon>
        <taxon>Pseudomonadati</taxon>
        <taxon>Pseudomonadota</taxon>
        <taxon>Alphaproteobacteria</taxon>
        <taxon>Rhodobacterales</taxon>
        <taxon>Paracoccaceae</taxon>
        <taxon>Thioclava</taxon>
    </lineage>
</organism>
<dbReference type="SUPFAM" id="SSF160631">
    <property type="entry name" value="SMI1/KNR4-like"/>
    <property type="match status" value="1"/>
</dbReference>
<dbReference type="EMBL" id="CP135443">
    <property type="protein sequence ID" value="WRY34633.1"/>
    <property type="molecule type" value="Genomic_DNA"/>
</dbReference>
<sequence>MTLPSAVASLVFVRDSDETNAVLFADQTGLPADALDALRAVVPLAAQSLGFTKEVCVKAISLPPRVAGPNGPQIASIFGLGNRESSVFSEYNRMLGRLPKQVVPIADDGLGNLFVVSKQNGQVYFWDHECPDEEASEAAFTLIASSADDFLSRFVPAPSINSEELKRGVRSVRLDFLN</sequence>
<dbReference type="Pfam" id="PF09346">
    <property type="entry name" value="SMI1_KNR4"/>
    <property type="match status" value="1"/>
</dbReference>
<dbReference type="InterPro" id="IPR037883">
    <property type="entry name" value="Knr4/Smi1-like_sf"/>
</dbReference>
<evidence type="ECO:0000313" key="2">
    <source>
        <dbReference type="EMBL" id="WRY34633.1"/>
    </source>
</evidence>
<dbReference type="Gene3D" id="3.40.1580.10">
    <property type="entry name" value="SMI1/KNR4-like"/>
    <property type="match status" value="1"/>
</dbReference>
<keyword evidence="3" id="KW-1185">Reference proteome</keyword>
<dbReference type="RefSeq" id="WP_406721384.1">
    <property type="nucleotide sequence ID" value="NZ_CP135443.1"/>
</dbReference>